<proteinExistence type="predicted"/>
<reference evidence="2 3" key="1">
    <citation type="submission" date="2016-02" db="EMBL/GenBank/DDBJ databases">
        <title>Genome analysis of coral dinoflagellate symbionts highlights evolutionary adaptations to a symbiotic lifestyle.</title>
        <authorList>
            <person name="Aranda M."/>
            <person name="Li Y."/>
            <person name="Liew Y.J."/>
            <person name="Baumgarten S."/>
            <person name="Simakov O."/>
            <person name="Wilson M."/>
            <person name="Piel J."/>
            <person name="Ashoor H."/>
            <person name="Bougouffa S."/>
            <person name="Bajic V.B."/>
            <person name="Ryu T."/>
            <person name="Ravasi T."/>
            <person name="Bayer T."/>
            <person name="Micklem G."/>
            <person name="Kim H."/>
            <person name="Bhak J."/>
            <person name="Lajeunesse T.C."/>
            <person name="Voolstra C.R."/>
        </authorList>
    </citation>
    <scope>NUCLEOTIDE SEQUENCE [LARGE SCALE GENOMIC DNA]</scope>
    <source>
        <strain evidence="2 3">CCMP2467</strain>
    </source>
</reference>
<dbReference type="AlphaFoldDB" id="A0A1Q9CKX6"/>
<feature type="transmembrane region" description="Helical" evidence="1">
    <location>
        <begin position="97"/>
        <end position="119"/>
    </location>
</feature>
<evidence type="ECO:0000313" key="2">
    <source>
        <dbReference type="EMBL" id="OLP83566.1"/>
    </source>
</evidence>
<keyword evidence="1" id="KW-1133">Transmembrane helix</keyword>
<protein>
    <submittedName>
        <fullName evidence="2">Uncharacterized protein</fullName>
    </submittedName>
</protein>
<sequence>MPIAVACAQSPNNSCCSSGTADIAGARVASGNLRRIMSACECFEDEEVEGEGRPLNWTYVGEGRGNWAQSKQLEFVGEGKGDFIKERIPSSRGNCRLFFGFGGCICLFFLVPLLLWLLFFRTHHSVPGSADVHFQPVRICQYPASGPEAAGAALILESWAALDVDADGYLPLSSLPLWHSENLFSGAAIVALNETDAAMMDNDAYVQALLVGGPGTPDPDRWCNGAWILADKNGTHASRDEGELQQWLSVSG</sequence>
<keyword evidence="1" id="KW-0472">Membrane</keyword>
<evidence type="ECO:0000256" key="1">
    <source>
        <dbReference type="SAM" id="Phobius"/>
    </source>
</evidence>
<comment type="caution">
    <text evidence="2">The sequence shown here is derived from an EMBL/GenBank/DDBJ whole genome shotgun (WGS) entry which is preliminary data.</text>
</comment>
<accession>A0A1Q9CKX6</accession>
<dbReference type="Proteomes" id="UP000186817">
    <property type="component" value="Unassembled WGS sequence"/>
</dbReference>
<keyword evidence="3" id="KW-1185">Reference proteome</keyword>
<gene>
    <name evidence="2" type="ORF">AK812_SmicGene35664</name>
</gene>
<evidence type="ECO:0000313" key="3">
    <source>
        <dbReference type="Proteomes" id="UP000186817"/>
    </source>
</evidence>
<dbReference type="EMBL" id="LSRX01001107">
    <property type="protein sequence ID" value="OLP83566.1"/>
    <property type="molecule type" value="Genomic_DNA"/>
</dbReference>
<name>A0A1Q9CKX6_SYMMI</name>
<organism evidence="2 3">
    <name type="scientific">Symbiodinium microadriaticum</name>
    <name type="common">Dinoflagellate</name>
    <name type="synonym">Zooxanthella microadriatica</name>
    <dbReference type="NCBI Taxonomy" id="2951"/>
    <lineage>
        <taxon>Eukaryota</taxon>
        <taxon>Sar</taxon>
        <taxon>Alveolata</taxon>
        <taxon>Dinophyceae</taxon>
        <taxon>Suessiales</taxon>
        <taxon>Symbiodiniaceae</taxon>
        <taxon>Symbiodinium</taxon>
    </lineage>
</organism>
<keyword evidence="1" id="KW-0812">Transmembrane</keyword>